<evidence type="ECO:0000313" key="2">
    <source>
        <dbReference type="EMBL" id="GAA2618747.1"/>
    </source>
</evidence>
<dbReference type="Gene3D" id="3.40.630.30">
    <property type="match status" value="1"/>
</dbReference>
<dbReference type="InterPro" id="IPR000182">
    <property type="entry name" value="GNAT_dom"/>
</dbReference>
<dbReference type="SUPFAM" id="SSF55729">
    <property type="entry name" value="Acyl-CoA N-acyltransferases (Nat)"/>
    <property type="match status" value="1"/>
</dbReference>
<dbReference type="Pfam" id="PF13673">
    <property type="entry name" value="Acetyltransf_10"/>
    <property type="match status" value="1"/>
</dbReference>
<protein>
    <recommendedName>
        <fullName evidence="1">N-acetyltransferase domain-containing protein</fullName>
    </recommendedName>
</protein>
<sequence length="91" mass="10229">MFALSELMVLTEWRGTGRAKRLHDALIASVEANAVSLQVESAHEKVVLLYESWGYRQVDTSRSHDDSPQYTVMFKDLPQADTFSAASKILL</sequence>
<accession>A0ABP6CLX9</accession>
<gene>
    <name evidence="2" type="ORF">GCM10009863_35860</name>
</gene>
<dbReference type="Proteomes" id="UP001501447">
    <property type="component" value="Unassembled WGS sequence"/>
</dbReference>
<feature type="domain" description="N-acetyltransferase" evidence="1">
    <location>
        <begin position="4"/>
        <end position="65"/>
    </location>
</feature>
<evidence type="ECO:0000259" key="1">
    <source>
        <dbReference type="Pfam" id="PF13673"/>
    </source>
</evidence>
<dbReference type="EMBL" id="BAAARJ010000011">
    <property type="protein sequence ID" value="GAA2618747.1"/>
    <property type="molecule type" value="Genomic_DNA"/>
</dbReference>
<evidence type="ECO:0000313" key="3">
    <source>
        <dbReference type="Proteomes" id="UP001501447"/>
    </source>
</evidence>
<reference evidence="3" key="1">
    <citation type="journal article" date="2019" name="Int. J. Syst. Evol. Microbiol.">
        <title>The Global Catalogue of Microorganisms (GCM) 10K type strain sequencing project: providing services to taxonomists for standard genome sequencing and annotation.</title>
        <authorList>
            <consortium name="The Broad Institute Genomics Platform"/>
            <consortium name="The Broad Institute Genome Sequencing Center for Infectious Disease"/>
            <person name="Wu L."/>
            <person name="Ma J."/>
        </authorList>
    </citation>
    <scope>NUCLEOTIDE SEQUENCE [LARGE SCALE GENOMIC DNA]</scope>
    <source>
        <strain evidence="3">JCM 16373</strain>
    </source>
</reference>
<dbReference type="InterPro" id="IPR016181">
    <property type="entry name" value="Acyl_CoA_acyltransferase"/>
</dbReference>
<proteinExistence type="predicted"/>
<keyword evidence="3" id="KW-1185">Reference proteome</keyword>
<organism evidence="2 3">
    <name type="scientific">Streptomyces axinellae</name>
    <dbReference type="NCBI Taxonomy" id="552788"/>
    <lineage>
        <taxon>Bacteria</taxon>
        <taxon>Bacillati</taxon>
        <taxon>Actinomycetota</taxon>
        <taxon>Actinomycetes</taxon>
        <taxon>Kitasatosporales</taxon>
        <taxon>Streptomycetaceae</taxon>
        <taxon>Streptomyces</taxon>
    </lineage>
</organism>
<comment type="caution">
    <text evidence="2">The sequence shown here is derived from an EMBL/GenBank/DDBJ whole genome shotgun (WGS) entry which is preliminary data.</text>
</comment>
<name>A0ABP6CLX9_9ACTN</name>